<feature type="region of interest" description="Disordered" evidence="1">
    <location>
        <begin position="71"/>
        <end position="90"/>
    </location>
</feature>
<feature type="compositionally biased region" description="Polar residues" evidence="1">
    <location>
        <begin position="1"/>
        <end position="19"/>
    </location>
</feature>
<accession>A0A6A0A1I1</accession>
<feature type="non-terminal residue" evidence="2">
    <location>
        <position position="1"/>
    </location>
</feature>
<comment type="caution">
    <text evidence="2">The sequence shown here is derived from an EMBL/GenBank/DDBJ whole genome shotgun (WGS) entry which is preliminary data.</text>
</comment>
<dbReference type="EMBL" id="BLLF01003116">
    <property type="protein sequence ID" value="GFH26399.1"/>
    <property type="molecule type" value="Genomic_DNA"/>
</dbReference>
<dbReference type="Proteomes" id="UP000485058">
    <property type="component" value="Unassembled WGS sequence"/>
</dbReference>
<evidence type="ECO:0000313" key="3">
    <source>
        <dbReference type="Proteomes" id="UP000485058"/>
    </source>
</evidence>
<sequence>RPLDSTQPSITATLPSTSPACPADPAASQPVDEAGQPSKHARQGSSGRAGLDEAMEELAATTQVPVSVKAEAGQTGPGLDPGSAANGVLGQWEGGPALPASALQLAPDMTRGKEAVKSELEKLIAQVPGLPMQAHGQPACTLTEQAAAGLEGQPGLQARAADDKGDKEGCLTKTCPSVVEVKVEAGEAAQPSPASLDSRASGAQGGVTVSISNGTPAMPQAAVPKPEALVKKAGCAQAYIAACASHAIPCATPGGRGPGGRVTAHHRHAVRPLPCMLLARVGLGGWWMRAPLQCNRYQGRLTRGGGPLPPLSTLIPAGWLSRCRP</sequence>
<evidence type="ECO:0000313" key="2">
    <source>
        <dbReference type="EMBL" id="GFH26399.1"/>
    </source>
</evidence>
<name>A0A6A0A1I1_HAELA</name>
<feature type="non-terminal residue" evidence="2">
    <location>
        <position position="325"/>
    </location>
</feature>
<feature type="region of interest" description="Disordered" evidence="1">
    <location>
        <begin position="1"/>
        <end position="65"/>
    </location>
</feature>
<organism evidence="2 3">
    <name type="scientific">Haematococcus lacustris</name>
    <name type="common">Green alga</name>
    <name type="synonym">Haematococcus pluvialis</name>
    <dbReference type="NCBI Taxonomy" id="44745"/>
    <lineage>
        <taxon>Eukaryota</taxon>
        <taxon>Viridiplantae</taxon>
        <taxon>Chlorophyta</taxon>
        <taxon>core chlorophytes</taxon>
        <taxon>Chlorophyceae</taxon>
        <taxon>CS clade</taxon>
        <taxon>Chlamydomonadales</taxon>
        <taxon>Haematococcaceae</taxon>
        <taxon>Haematococcus</taxon>
    </lineage>
</organism>
<gene>
    <name evidence="2" type="ORF">HaLaN_24543</name>
</gene>
<reference evidence="2 3" key="1">
    <citation type="submission" date="2020-02" db="EMBL/GenBank/DDBJ databases">
        <title>Draft genome sequence of Haematococcus lacustris strain NIES-144.</title>
        <authorList>
            <person name="Morimoto D."/>
            <person name="Nakagawa S."/>
            <person name="Yoshida T."/>
            <person name="Sawayama S."/>
        </authorList>
    </citation>
    <scope>NUCLEOTIDE SEQUENCE [LARGE SCALE GENOMIC DNA]</scope>
    <source>
        <strain evidence="2 3">NIES-144</strain>
    </source>
</reference>
<dbReference type="AlphaFoldDB" id="A0A6A0A1I1"/>
<evidence type="ECO:0000256" key="1">
    <source>
        <dbReference type="SAM" id="MobiDB-lite"/>
    </source>
</evidence>
<proteinExistence type="predicted"/>
<keyword evidence="3" id="KW-1185">Reference proteome</keyword>
<protein>
    <submittedName>
        <fullName evidence="2">Uncharacterized protein</fullName>
    </submittedName>
</protein>